<evidence type="ECO:0000256" key="4">
    <source>
        <dbReference type="ARBA" id="ARBA00022525"/>
    </source>
</evidence>
<keyword evidence="9" id="KW-1133">Transmembrane helix</keyword>
<dbReference type="GO" id="GO:0005576">
    <property type="term" value="C:extracellular region"/>
    <property type="evidence" value="ECO:0007669"/>
    <property type="project" value="UniProtKB-SubCell"/>
</dbReference>
<evidence type="ECO:0000256" key="7">
    <source>
        <dbReference type="ARBA" id="ARBA00023180"/>
    </source>
</evidence>
<feature type="compositionally biased region" description="Basic and acidic residues" evidence="8">
    <location>
        <begin position="323"/>
        <end position="332"/>
    </location>
</feature>
<dbReference type="InterPro" id="IPR002561">
    <property type="entry name" value="GPC_filovir-type_extra_dom"/>
</dbReference>
<evidence type="ECO:0000256" key="3">
    <source>
        <dbReference type="ARBA" id="ARBA00022495"/>
    </source>
</evidence>
<reference evidence="11 12" key="1">
    <citation type="submission" date="2015-11" db="EMBL/GenBank/DDBJ databases">
        <title>Chimeric filoviruses for identification and characterization of monoclonal antibodies.</title>
        <authorList>
            <person name="Ilinykh P.A."/>
            <person name="Widen S.G."/>
            <person name="Bukreyev A."/>
        </authorList>
    </citation>
    <scope>NUCLEOTIDE SEQUENCE [LARGE SCALE GENOMIC DNA]</scope>
    <source>
        <strain evidence="11">Ebola virus/H.sapiens-rec/COD/1976/Yambuku-Mayinga-eGFP-LLOV_GP</strain>
    </source>
</reference>
<dbReference type="Proteomes" id="UP000153377">
    <property type="component" value="Genome"/>
</dbReference>
<proteinExistence type="inferred from homology"/>
<keyword evidence="7" id="KW-0325">Glycoprotein</keyword>
<keyword evidence="4" id="KW-0964">Secreted</keyword>
<keyword evidence="6" id="KW-1015">Disulfide bond</keyword>
<comment type="subcellular location">
    <subcellularLocation>
        <location evidence="1">Secreted</location>
    </subcellularLocation>
</comment>
<comment type="similarity">
    <text evidence="2">Belongs to the filoviruses glycoprotein family.</text>
</comment>
<organism evidence="11 12">
    <name type="scientific">Zaire ebolavirus</name>
    <dbReference type="NCBI Taxonomy" id="186538"/>
    <lineage>
        <taxon>Viruses</taxon>
        <taxon>Riboviria</taxon>
        <taxon>Orthornavirae</taxon>
        <taxon>Negarnaviricota</taxon>
        <taxon>Haploviricotina</taxon>
        <taxon>Monjiviricetes</taxon>
        <taxon>Mononegavirales</taxon>
        <taxon>Filoviridae</taxon>
        <taxon>Orthoebolavirus</taxon>
        <taxon>Orthoebolavirus zairense</taxon>
    </lineage>
</organism>
<accession>A0A0U2JQR3</accession>
<evidence type="ECO:0000313" key="11">
    <source>
        <dbReference type="EMBL" id="ALT19578.1"/>
    </source>
</evidence>
<keyword evidence="5" id="KW-0732">Signal</keyword>
<feature type="domain" description="Filoviruses glycoprotein extracellular" evidence="10">
    <location>
        <begin position="38"/>
        <end position="199"/>
    </location>
</feature>
<evidence type="ECO:0000256" key="6">
    <source>
        <dbReference type="ARBA" id="ARBA00023157"/>
    </source>
</evidence>
<evidence type="ECO:0000256" key="9">
    <source>
        <dbReference type="SAM" id="Phobius"/>
    </source>
</evidence>
<evidence type="ECO:0000256" key="1">
    <source>
        <dbReference type="ARBA" id="ARBA00004613"/>
    </source>
</evidence>
<keyword evidence="9" id="KW-0812">Transmembrane</keyword>
<name>A0A0U2JQR3_9MONO</name>
<feature type="transmembrane region" description="Helical" evidence="9">
    <location>
        <begin position="20"/>
        <end position="47"/>
    </location>
</feature>
<evidence type="ECO:0000256" key="8">
    <source>
        <dbReference type="SAM" id="MobiDB-lite"/>
    </source>
</evidence>
<evidence type="ECO:0000256" key="2">
    <source>
        <dbReference type="ARBA" id="ARBA00006741"/>
    </source>
</evidence>
<dbReference type="Pfam" id="PF01611">
    <property type="entry name" value="Filo_glycop"/>
    <property type="match status" value="1"/>
</dbReference>
<feature type="region of interest" description="Disordered" evidence="8">
    <location>
        <begin position="357"/>
        <end position="378"/>
    </location>
</feature>
<dbReference type="EMBL" id="KU174139">
    <property type="protein sequence ID" value="ALT19578.1"/>
    <property type="molecule type" value="Viral_cRNA"/>
</dbReference>
<evidence type="ECO:0000256" key="5">
    <source>
        <dbReference type="ARBA" id="ARBA00022729"/>
    </source>
</evidence>
<keyword evidence="9" id="KW-0472">Membrane</keyword>
<dbReference type="SMR" id="A0A0U2JQR3"/>
<evidence type="ECO:0000313" key="12">
    <source>
        <dbReference type="Proteomes" id="UP000153377"/>
    </source>
</evidence>
<sequence>MVPTYPYSSLLDWRPPPNTLPWILNLVVFYTIAWLPGGVSGIPLGLLGNNSITQTVVDNVVCKEHLATTDQLQAIGLGLEGLGEHADLPTATKRWGFRSDVIPKIVGYTAGEWVENCYNLEITKKDGHPCLPSPPTGLLGYPRCRYVHRAKGAGPCPGGNAFHKHGSFFLYHGMASTVIYHGVTFTEGTIAFLIVPKDAPRLKAGLGTGFSHQAENQNPNNQFRTTTLDYDVMSPWMDNATFFFRAREDTSMLIQTRYPPANLELVQERLANLTGDQADPSKMEEIVAEVLTLELGDWSGWTTKKTAVQTIRLRNPSPASGSTKDKTGQKPMTDHQEFILQPHSAVGQPCLWNILRTPGRNPARRHRRETPPTMSITAAPGSGYKPYIQAIPLVKFRCHWEGLRHVCRRYPSWVQ</sequence>
<protein>
    <submittedName>
        <fullName evidence="11">GP1</fullName>
    </submittedName>
</protein>
<feature type="region of interest" description="Disordered" evidence="8">
    <location>
        <begin position="313"/>
        <end position="332"/>
    </location>
</feature>
<evidence type="ECO:0000259" key="10">
    <source>
        <dbReference type="Pfam" id="PF01611"/>
    </source>
</evidence>
<keyword evidence="3" id="KW-0691">RNA editing</keyword>